<keyword evidence="3" id="KW-1185">Reference proteome</keyword>
<comment type="caution">
    <text evidence="2">The sequence shown here is derived from an EMBL/GenBank/DDBJ whole genome shotgun (WGS) entry which is preliminary data.</text>
</comment>
<evidence type="ECO:0000313" key="3">
    <source>
        <dbReference type="Proteomes" id="UP001424741"/>
    </source>
</evidence>
<organism evidence="2 3">
    <name type="scientific">Rubritalea halochordaticola</name>
    <dbReference type="NCBI Taxonomy" id="714537"/>
    <lineage>
        <taxon>Bacteria</taxon>
        <taxon>Pseudomonadati</taxon>
        <taxon>Verrucomicrobiota</taxon>
        <taxon>Verrucomicrobiia</taxon>
        <taxon>Verrucomicrobiales</taxon>
        <taxon>Rubritaleaceae</taxon>
        <taxon>Rubritalea</taxon>
    </lineage>
</organism>
<gene>
    <name evidence="2" type="ORF">Rhal01_03727</name>
</gene>
<reference evidence="2 3" key="1">
    <citation type="submission" date="2024-02" db="EMBL/GenBank/DDBJ databases">
        <title>Rubritalea halochordaticola NBRC 107102.</title>
        <authorList>
            <person name="Ichikawa N."/>
            <person name="Katano-Makiyama Y."/>
            <person name="Hidaka K."/>
        </authorList>
    </citation>
    <scope>NUCLEOTIDE SEQUENCE [LARGE SCALE GENOMIC DNA]</scope>
    <source>
        <strain evidence="2 3">NBRC 107102</strain>
    </source>
</reference>
<evidence type="ECO:0000256" key="1">
    <source>
        <dbReference type="SAM" id="MobiDB-lite"/>
    </source>
</evidence>
<dbReference type="Proteomes" id="UP001424741">
    <property type="component" value="Unassembled WGS sequence"/>
</dbReference>
<protein>
    <submittedName>
        <fullName evidence="2">Uncharacterized protein</fullName>
    </submittedName>
</protein>
<feature type="region of interest" description="Disordered" evidence="1">
    <location>
        <begin position="80"/>
        <end position="100"/>
    </location>
</feature>
<sequence>MTSALWALYPKGVPDLSPVVASRRIATPGISPTQHTTPTRVAETPSCWNQSSVITNQSFPAGAMTSVLLTHYPGGVTELSAGSATNGSATPGTGPSPITTPEGWRNLTHLAELSPLSFLLPAGAPPYPARNPSSALTPWLRSFLIYNGFVMGKLT</sequence>
<name>A0ABP9V4E5_9BACT</name>
<accession>A0ABP9V4E5</accession>
<evidence type="ECO:0000313" key="2">
    <source>
        <dbReference type="EMBL" id="GAA5497531.1"/>
    </source>
</evidence>
<dbReference type="EMBL" id="BAABRL010000016">
    <property type="protein sequence ID" value="GAA5497531.1"/>
    <property type="molecule type" value="Genomic_DNA"/>
</dbReference>
<proteinExistence type="predicted"/>